<evidence type="ECO:0000313" key="1">
    <source>
        <dbReference type="EMBL" id="MBP2330607.1"/>
    </source>
</evidence>
<protein>
    <submittedName>
        <fullName evidence="1">Uncharacterized protein</fullName>
    </submittedName>
</protein>
<proteinExistence type="predicted"/>
<comment type="caution">
    <text evidence="1">The sequence shown here is derived from an EMBL/GenBank/DDBJ whole genome shotgun (WGS) entry which is preliminary data.</text>
</comment>
<evidence type="ECO:0000313" key="2">
    <source>
        <dbReference type="Proteomes" id="UP001519332"/>
    </source>
</evidence>
<sequence>MYYARSLVRRNAHVNRSDYGHTAFMADKWFTPLQP</sequence>
<dbReference type="Proteomes" id="UP001519332">
    <property type="component" value="Unassembled WGS sequence"/>
</dbReference>
<name>A0ABS4U1U5_9PSEU</name>
<reference evidence="1 2" key="1">
    <citation type="submission" date="2021-03" db="EMBL/GenBank/DDBJ databases">
        <title>Sequencing the genomes of 1000 actinobacteria strains.</title>
        <authorList>
            <person name="Klenk H.-P."/>
        </authorList>
    </citation>
    <scope>NUCLEOTIDE SEQUENCE [LARGE SCALE GENOMIC DNA]</scope>
    <source>
        <strain evidence="1 2">DSM 46670</strain>
    </source>
</reference>
<organism evidence="1 2">
    <name type="scientific">Kibdelosporangium banguiense</name>
    <dbReference type="NCBI Taxonomy" id="1365924"/>
    <lineage>
        <taxon>Bacteria</taxon>
        <taxon>Bacillati</taxon>
        <taxon>Actinomycetota</taxon>
        <taxon>Actinomycetes</taxon>
        <taxon>Pseudonocardiales</taxon>
        <taxon>Pseudonocardiaceae</taxon>
        <taxon>Kibdelosporangium</taxon>
    </lineage>
</organism>
<dbReference type="EMBL" id="JAGINW010000001">
    <property type="protein sequence ID" value="MBP2330607.1"/>
    <property type="molecule type" value="Genomic_DNA"/>
</dbReference>
<accession>A0ABS4U1U5</accession>
<keyword evidence="2" id="KW-1185">Reference proteome</keyword>
<gene>
    <name evidence="1" type="ORF">JOF56_010992</name>
</gene>